<evidence type="ECO:0000313" key="5">
    <source>
        <dbReference type="Proteomes" id="UP000006039"/>
    </source>
</evidence>
<dbReference type="PANTHER" id="PTHR24148">
    <property type="entry name" value="ANKYRIN REPEAT DOMAIN-CONTAINING PROTEIN 39 HOMOLOG-RELATED"/>
    <property type="match status" value="1"/>
</dbReference>
<evidence type="ECO:0000313" key="3">
    <source>
        <dbReference type="EMBL" id="EJT72191.1"/>
    </source>
</evidence>
<dbReference type="HOGENOM" id="CLU_016308_0_0_1"/>
<reference evidence="3" key="2">
    <citation type="submission" date="2010-07" db="EMBL/GenBank/DDBJ databases">
        <authorList>
            <consortium name="The Broad Institute Genome Sequencing Platform"/>
            <consortium name="Broad Institute Genome Sequencing Center for Infectious Disease"/>
            <person name="Ma L.-J."/>
            <person name="Dead R."/>
            <person name="Young S."/>
            <person name="Zeng Q."/>
            <person name="Koehrsen M."/>
            <person name="Alvarado L."/>
            <person name="Berlin A."/>
            <person name="Chapman S.B."/>
            <person name="Chen Z."/>
            <person name="Freedman E."/>
            <person name="Gellesch M."/>
            <person name="Goldberg J."/>
            <person name="Griggs A."/>
            <person name="Gujja S."/>
            <person name="Heilman E.R."/>
            <person name="Heiman D."/>
            <person name="Hepburn T."/>
            <person name="Howarth C."/>
            <person name="Jen D."/>
            <person name="Larson L."/>
            <person name="Mehta T."/>
            <person name="Neiman D."/>
            <person name="Pearson M."/>
            <person name="Roberts A."/>
            <person name="Saif S."/>
            <person name="Shea T."/>
            <person name="Shenoy N."/>
            <person name="Sisk P."/>
            <person name="Stolte C."/>
            <person name="Sykes S."/>
            <person name="Walk T."/>
            <person name="White J."/>
            <person name="Yandava C."/>
            <person name="Haas B."/>
            <person name="Nusbaum C."/>
            <person name="Birren B."/>
        </authorList>
    </citation>
    <scope>NUCLEOTIDE SEQUENCE</scope>
    <source>
        <strain evidence="3">R3-111a-1</strain>
    </source>
</reference>
<feature type="region of interest" description="Disordered" evidence="1">
    <location>
        <begin position="94"/>
        <end position="122"/>
    </location>
</feature>
<dbReference type="eggNOG" id="ENOG502SPDV">
    <property type="taxonomic scope" value="Eukaryota"/>
</dbReference>
<dbReference type="OrthoDB" id="2157530at2759"/>
<dbReference type="InterPro" id="IPR010730">
    <property type="entry name" value="HET"/>
</dbReference>
<gene>
    <name evidence="4" type="primary">20349516</name>
    <name evidence="3" type="ORF">GGTG_09058</name>
</gene>
<reference evidence="5" key="1">
    <citation type="submission" date="2010-07" db="EMBL/GenBank/DDBJ databases">
        <title>The genome sequence of Gaeumannomyces graminis var. tritici strain R3-111a-1.</title>
        <authorList>
            <consortium name="The Broad Institute Genome Sequencing Platform"/>
            <person name="Ma L.-J."/>
            <person name="Dead R."/>
            <person name="Young S."/>
            <person name="Zeng Q."/>
            <person name="Koehrsen M."/>
            <person name="Alvarado L."/>
            <person name="Berlin A."/>
            <person name="Chapman S.B."/>
            <person name="Chen Z."/>
            <person name="Freedman E."/>
            <person name="Gellesch M."/>
            <person name="Goldberg J."/>
            <person name="Griggs A."/>
            <person name="Gujja S."/>
            <person name="Heilman E.R."/>
            <person name="Heiman D."/>
            <person name="Hepburn T."/>
            <person name="Howarth C."/>
            <person name="Jen D."/>
            <person name="Larson L."/>
            <person name="Mehta T."/>
            <person name="Neiman D."/>
            <person name="Pearson M."/>
            <person name="Roberts A."/>
            <person name="Saif S."/>
            <person name="Shea T."/>
            <person name="Shenoy N."/>
            <person name="Sisk P."/>
            <person name="Stolte C."/>
            <person name="Sykes S."/>
            <person name="Walk T."/>
            <person name="White J."/>
            <person name="Yandava C."/>
            <person name="Haas B."/>
            <person name="Nusbaum C."/>
            <person name="Birren B."/>
        </authorList>
    </citation>
    <scope>NUCLEOTIDE SEQUENCE [LARGE SCALE GENOMIC DNA]</scope>
    <source>
        <strain evidence="5">R3-111a-1</strain>
    </source>
</reference>
<dbReference type="EMBL" id="GL385399">
    <property type="protein sequence ID" value="EJT72191.1"/>
    <property type="molecule type" value="Genomic_DNA"/>
</dbReference>
<evidence type="ECO:0000256" key="1">
    <source>
        <dbReference type="SAM" id="MobiDB-lite"/>
    </source>
</evidence>
<reference evidence="4" key="4">
    <citation type="journal article" date="2015" name="G3 (Bethesda)">
        <title>Genome sequences of three phytopathogenic species of the Magnaporthaceae family of fungi.</title>
        <authorList>
            <person name="Okagaki L.H."/>
            <person name="Nunes C.C."/>
            <person name="Sailsbery J."/>
            <person name="Clay B."/>
            <person name="Brown D."/>
            <person name="John T."/>
            <person name="Oh Y."/>
            <person name="Young N."/>
            <person name="Fitzgerald M."/>
            <person name="Haas B.J."/>
            <person name="Zeng Q."/>
            <person name="Young S."/>
            <person name="Adiconis X."/>
            <person name="Fan L."/>
            <person name="Levin J.Z."/>
            <person name="Mitchell T.K."/>
            <person name="Okubara P.A."/>
            <person name="Farman M.L."/>
            <person name="Kohn L.M."/>
            <person name="Birren B."/>
            <person name="Ma L.-J."/>
            <person name="Dean R.A."/>
        </authorList>
    </citation>
    <scope>NUCLEOTIDE SEQUENCE</scope>
    <source>
        <strain evidence="4">R3-111a-1</strain>
    </source>
</reference>
<name>J3P6B7_GAET3</name>
<reference evidence="3" key="3">
    <citation type="submission" date="2010-09" db="EMBL/GenBank/DDBJ databases">
        <title>Annotation of Gaeumannomyces graminis var. tritici R3-111a-1.</title>
        <authorList>
            <consortium name="The Broad Institute Genome Sequencing Platform"/>
            <person name="Ma L.-J."/>
            <person name="Dead R."/>
            <person name="Young S.K."/>
            <person name="Zeng Q."/>
            <person name="Gargeya S."/>
            <person name="Fitzgerald M."/>
            <person name="Haas B."/>
            <person name="Abouelleil A."/>
            <person name="Alvarado L."/>
            <person name="Arachchi H.M."/>
            <person name="Berlin A."/>
            <person name="Brown A."/>
            <person name="Chapman S.B."/>
            <person name="Chen Z."/>
            <person name="Dunbar C."/>
            <person name="Freedman E."/>
            <person name="Gearin G."/>
            <person name="Gellesch M."/>
            <person name="Goldberg J."/>
            <person name="Griggs A."/>
            <person name="Gujja S."/>
            <person name="Heiman D."/>
            <person name="Howarth C."/>
            <person name="Larson L."/>
            <person name="Lui A."/>
            <person name="MacDonald P.J.P."/>
            <person name="Mehta T."/>
            <person name="Montmayeur A."/>
            <person name="Murphy C."/>
            <person name="Neiman D."/>
            <person name="Pearson M."/>
            <person name="Priest M."/>
            <person name="Roberts A."/>
            <person name="Saif S."/>
            <person name="Shea T."/>
            <person name="Shenoy N."/>
            <person name="Sisk P."/>
            <person name="Stolte C."/>
            <person name="Sykes S."/>
            <person name="Yandava C."/>
            <person name="Wortman J."/>
            <person name="Nusbaum C."/>
            <person name="Birren B."/>
        </authorList>
    </citation>
    <scope>NUCLEOTIDE SEQUENCE</scope>
    <source>
        <strain evidence="3">R3-111a-1</strain>
    </source>
</reference>
<dbReference type="InterPro" id="IPR052895">
    <property type="entry name" value="HetReg/Transcr_Mod"/>
</dbReference>
<proteinExistence type="predicted"/>
<keyword evidence="5" id="KW-1185">Reference proteome</keyword>
<dbReference type="RefSeq" id="XP_009225165.1">
    <property type="nucleotide sequence ID" value="XM_009226901.1"/>
</dbReference>
<evidence type="ECO:0000259" key="2">
    <source>
        <dbReference type="Pfam" id="PF06985"/>
    </source>
</evidence>
<organism evidence="3">
    <name type="scientific">Gaeumannomyces tritici (strain R3-111a-1)</name>
    <name type="common">Wheat and barley take-all root rot fungus</name>
    <name type="synonym">Gaeumannomyces graminis var. tritici</name>
    <dbReference type="NCBI Taxonomy" id="644352"/>
    <lineage>
        <taxon>Eukaryota</taxon>
        <taxon>Fungi</taxon>
        <taxon>Dikarya</taxon>
        <taxon>Ascomycota</taxon>
        <taxon>Pezizomycotina</taxon>
        <taxon>Sordariomycetes</taxon>
        <taxon>Sordariomycetidae</taxon>
        <taxon>Magnaporthales</taxon>
        <taxon>Magnaporthaceae</taxon>
        <taxon>Gaeumannomyces</taxon>
    </lineage>
</organism>
<dbReference type="Proteomes" id="UP000006039">
    <property type="component" value="Unassembled WGS sequence"/>
</dbReference>
<dbReference type="STRING" id="644352.J3P6B7"/>
<reference evidence="4" key="5">
    <citation type="submission" date="2018-04" db="UniProtKB">
        <authorList>
            <consortium name="EnsemblFungi"/>
        </authorList>
    </citation>
    <scope>IDENTIFICATION</scope>
    <source>
        <strain evidence="4">R3-111a-1</strain>
    </source>
</reference>
<dbReference type="GeneID" id="20349516"/>
<protein>
    <recommendedName>
        <fullName evidence="2">Heterokaryon incompatibility domain-containing protein</fullName>
    </recommendedName>
</protein>
<feature type="domain" description="Heterokaryon incompatibility" evidence="2">
    <location>
        <begin position="172"/>
        <end position="315"/>
    </location>
</feature>
<accession>J3P6B7</accession>
<dbReference type="VEuPathDB" id="FungiDB:GGTG_09058"/>
<sequence length="957" mass="108037">MSRWHAPGCAGGDENILVNPNGLPHCQSCKSTPDIPRLLTQQDTGLANLQVPPDEPPGQLNLSWPPTVPYSKSGQICDATRSVSSIHALFEAGTGTSTSTSADSNSHPVSAAPNTTRNEPLSPVYPEALRHDEFRLLVLDSRNTPAHADEATHDWPVHMDLETYRDNDHPEYETVSYTWGGENDDSSPSQPVYVGPCWDALLQTKNCHDMLRLLRPRRGLRFLWVDAICINQNDPDERAHQVSKMQIIYSNAWRCFVYLGSDVVTPVPNRSFYPARRRFEDLARSEEGERLVFPDLSFRQVLERRYFSRIWVIQELLLSKSICVRVRDMELLIDRPTQSDLLDDGQSSKERGGTDYWGATKAPWMAQATRGIVPDPVALLQMVRLSSASDPRDEIFGIIGLLRPSLSLIPDYSLSLLRAHVGFAGHILLNGNTPEALLHPGPRHRGQRPSWVPWPLPKDTPWRRRTPEMDSSWEGILGRFYRGLNASNSLDLLDDNYLPDGIRQGVHRSGHAANCPTWREGKYWRAGAHIDAANGSLSIRLVHLMPLRRMPVQIGREDGFTIMRLEAHSTYVWAEDAPCRWEFSLVFQDSPHGLDLRPGVDHVFILHGKSQEAGPQFIILRPLRDTPLSFRLVACCHRAFICVMRKSGLYANHYEQEQAIRGRSSLSIAGLRRDLIPFLQTSRLRNMIYNCRPHFISEDLLHRSVWLACLIYHGHKMPPAFPLDPPLGGLKLGTVMCALKTALDIALGADLEPKFLNFEGQDCIELHVLHSNMHEFDARAIVESLFQAVQERLSGPSIPEERPVPVPIPKAHFWRRGDIWTLGHEPPKVYTDIHTSPVGDVLMIVNDMLYSESRDMTSLYLLFPVEKDTRAYIQDNQKLQLKVLYHIGRDRRLETRKGPKDALSTALELMKPGASEGPVCHGEAETRPEHILAAPLWPRDLVEAFGIDGSTYQVTIT</sequence>
<dbReference type="EnsemblFungi" id="EJT72191">
    <property type="protein sequence ID" value="EJT72191"/>
    <property type="gene ID" value="GGTG_09058"/>
</dbReference>
<dbReference type="Pfam" id="PF06985">
    <property type="entry name" value="HET"/>
    <property type="match status" value="1"/>
</dbReference>
<evidence type="ECO:0000313" key="4">
    <source>
        <dbReference type="EnsemblFungi" id="EJT72191"/>
    </source>
</evidence>
<dbReference type="PANTHER" id="PTHR24148:SF81">
    <property type="entry name" value="HETEROKARYON INCOMPATIBILITY DOMAIN-CONTAINING PROTEIN"/>
    <property type="match status" value="1"/>
</dbReference>
<dbReference type="AlphaFoldDB" id="J3P6B7"/>
<feature type="compositionally biased region" description="Low complexity" evidence="1">
    <location>
        <begin position="94"/>
        <end position="104"/>
    </location>
</feature>
<feature type="compositionally biased region" description="Polar residues" evidence="1">
    <location>
        <begin position="105"/>
        <end position="119"/>
    </location>
</feature>